<dbReference type="KEGG" id="btab:109042667"/>
<keyword evidence="2" id="KW-0808">Transferase</keyword>
<dbReference type="InterPro" id="IPR050602">
    <property type="entry name" value="Malonyl-ACP_OMT"/>
</dbReference>
<protein>
    <recommendedName>
        <fullName evidence="5">NADH dehydrogenase [ubiquinone] 1 alpha subcomplex assembly factor 5</fullName>
    </recommendedName>
</protein>
<accession>A0A9P0A292</accession>
<evidence type="ECO:0000313" key="4">
    <source>
        <dbReference type="Proteomes" id="UP001152759"/>
    </source>
</evidence>
<dbReference type="SUPFAM" id="SSF53335">
    <property type="entry name" value="S-adenosyl-L-methionine-dependent methyltransferases"/>
    <property type="match status" value="1"/>
</dbReference>
<dbReference type="AlphaFoldDB" id="A0A9P0A292"/>
<dbReference type="CDD" id="cd02440">
    <property type="entry name" value="AdoMet_MTases"/>
    <property type="match status" value="1"/>
</dbReference>
<gene>
    <name evidence="3" type="ORF">BEMITA_LOCUS2047</name>
</gene>
<name>A0A9P0A292_BEMTA</name>
<reference evidence="3" key="1">
    <citation type="submission" date="2021-12" db="EMBL/GenBank/DDBJ databases">
        <authorList>
            <person name="King R."/>
        </authorList>
    </citation>
    <scope>NUCLEOTIDE SEQUENCE</scope>
</reference>
<dbReference type="GO" id="GO:0032981">
    <property type="term" value="P:mitochondrial respiratory chain complex I assembly"/>
    <property type="evidence" value="ECO:0007669"/>
    <property type="project" value="TreeGrafter"/>
</dbReference>
<dbReference type="EMBL" id="OU963862">
    <property type="protein sequence ID" value="CAH0382510.1"/>
    <property type="molecule type" value="Genomic_DNA"/>
</dbReference>
<dbReference type="GO" id="GO:0032259">
    <property type="term" value="P:methylation"/>
    <property type="evidence" value="ECO:0007669"/>
    <property type="project" value="UniProtKB-KW"/>
</dbReference>
<evidence type="ECO:0000256" key="1">
    <source>
        <dbReference type="ARBA" id="ARBA00022603"/>
    </source>
</evidence>
<evidence type="ECO:0000256" key="2">
    <source>
        <dbReference type="ARBA" id="ARBA00022679"/>
    </source>
</evidence>
<keyword evidence="4" id="KW-1185">Reference proteome</keyword>
<organism evidence="3 4">
    <name type="scientific">Bemisia tabaci</name>
    <name type="common">Sweetpotato whitefly</name>
    <name type="synonym">Aleurodes tabaci</name>
    <dbReference type="NCBI Taxonomy" id="7038"/>
    <lineage>
        <taxon>Eukaryota</taxon>
        <taxon>Metazoa</taxon>
        <taxon>Ecdysozoa</taxon>
        <taxon>Arthropoda</taxon>
        <taxon>Hexapoda</taxon>
        <taxon>Insecta</taxon>
        <taxon>Pterygota</taxon>
        <taxon>Neoptera</taxon>
        <taxon>Paraneoptera</taxon>
        <taxon>Hemiptera</taxon>
        <taxon>Sternorrhyncha</taxon>
        <taxon>Aleyrodoidea</taxon>
        <taxon>Aleyrodidae</taxon>
        <taxon>Aleyrodinae</taxon>
        <taxon>Bemisia</taxon>
    </lineage>
</organism>
<evidence type="ECO:0000313" key="3">
    <source>
        <dbReference type="EMBL" id="CAH0382510.1"/>
    </source>
</evidence>
<keyword evidence="1" id="KW-0489">Methyltransferase</keyword>
<dbReference type="Proteomes" id="UP001152759">
    <property type="component" value="Chromosome 1"/>
</dbReference>
<dbReference type="Pfam" id="PF13489">
    <property type="entry name" value="Methyltransf_23"/>
    <property type="match status" value="1"/>
</dbReference>
<dbReference type="PANTHER" id="PTHR13090:SF1">
    <property type="entry name" value="ARGININE-HYDROXYLASE NDUFAF5, MITOCHONDRIAL"/>
    <property type="match status" value="1"/>
</dbReference>
<dbReference type="Gene3D" id="3.40.50.150">
    <property type="entry name" value="Vaccinia Virus protein VP39"/>
    <property type="match status" value="1"/>
</dbReference>
<sequence>MYCPLMFSKCFHSVTSRFIGPLKRSNFNTSLSDDSPMKIFDRTTKFYQKERAAQDENINIYDYLKDEVGYRLCDRIFDINRKFKTVIDLGCGRGHVSKHMDAEAVEEVFLCESSPTLLSQAATPETAVKVTRVLVDEENLPFASNSVDLVVSSLSLSWVNNLPGTFCQIIDCLKNDGVFIAAFFGGDTLYELRSSLQLADLERNGGVSPHISPFVKVQDIGSLLNRAGFTMLTIDTDEIVVGYPSMFELMQDLKGMGESNAARRRNLHLSRNTMLAAASIYETLYGNEGKIQATFQLIFLIGWKPDASQPKPLQRGSYEFSLKDLHKIDEIAHRKGIVKDSLDKKLP</sequence>
<dbReference type="GO" id="GO:0008168">
    <property type="term" value="F:methyltransferase activity"/>
    <property type="evidence" value="ECO:0007669"/>
    <property type="project" value="UniProtKB-KW"/>
</dbReference>
<dbReference type="GO" id="GO:0005739">
    <property type="term" value="C:mitochondrion"/>
    <property type="evidence" value="ECO:0007669"/>
    <property type="project" value="TreeGrafter"/>
</dbReference>
<dbReference type="PANTHER" id="PTHR13090">
    <property type="entry name" value="ARGININE-HYDROXYLASE NDUFAF5, MITOCHONDRIAL"/>
    <property type="match status" value="1"/>
</dbReference>
<evidence type="ECO:0008006" key="5">
    <source>
        <dbReference type="Google" id="ProtNLM"/>
    </source>
</evidence>
<dbReference type="InterPro" id="IPR029063">
    <property type="entry name" value="SAM-dependent_MTases_sf"/>
</dbReference>
<proteinExistence type="predicted"/>